<keyword evidence="1" id="KW-0732">Signal</keyword>
<gene>
    <name evidence="2" type="ORF">Cco03nite_24060</name>
</gene>
<dbReference type="PROSITE" id="PS51257">
    <property type="entry name" value="PROKAR_LIPOPROTEIN"/>
    <property type="match status" value="1"/>
</dbReference>
<evidence type="ECO:0000313" key="3">
    <source>
        <dbReference type="Proteomes" id="UP000630887"/>
    </source>
</evidence>
<dbReference type="AlphaFoldDB" id="A0A8J3KZ49"/>
<organism evidence="2 3">
    <name type="scientific">Catellatospora coxensis</name>
    <dbReference type="NCBI Taxonomy" id="310354"/>
    <lineage>
        <taxon>Bacteria</taxon>
        <taxon>Bacillati</taxon>
        <taxon>Actinomycetota</taxon>
        <taxon>Actinomycetes</taxon>
        <taxon>Micromonosporales</taxon>
        <taxon>Micromonosporaceae</taxon>
        <taxon>Catellatospora</taxon>
    </lineage>
</organism>
<keyword evidence="3" id="KW-1185">Reference proteome</keyword>
<feature type="signal peptide" evidence="1">
    <location>
        <begin position="1"/>
        <end position="26"/>
    </location>
</feature>
<evidence type="ECO:0000256" key="1">
    <source>
        <dbReference type="SAM" id="SignalP"/>
    </source>
</evidence>
<name>A0A8J3KZ49_9ACTN</name>
<evidence type="ECO:0000313" key="2">
    <source>
        <dbReference type="EMBL" id="GIG05706.1"/>
    </source>
</evidence>
<protein>
    <recommendedName>
        <fullName evidence="4">Lipoprotein</fullName>
    </recommendedName>
</protein>
<proteinExistence type="predicted"/>
<comment type="caution">
    <text evidence="2">The sequence shown here is derived from an EMBL/GenBank/DDBJ whole genome shotgun (WGS) entry which is preliminary data.</text>
</comment>
<dbReference type="Proteomes" id="UP000630887">
    <property type="component" value="Unassembled WGS sequence"/>
</dbReference>
<evidence type="ECO:0008006" key="4">
    <source>
        <dbReference type="Google" id="ProtNLM"/>
    </source>
</evidence>
<reference evidence="2 3" key="1">
    <citation type="submission" date="2021-01" db="EMBL/GenBank/DDBJ databases">
        <title>Whole genome shotgun sequence of Catellatospora coxensis NBRC 107359.</title>
        <authorList>
            <person name="Komaki H."/>
            <person name="Tamura T."/>
        </authorList>
    </citation>
    <scope>NUCLEOTIDE SEQUENCE [LARGE SCALE GENOMIC DNA]</scope>
    <source>
        <strain evidence="2 3">NBRC 107359</strain>
    </source>
</reference>
<sequence>MTARLPRTAVVLLAAALAGCAPPVATQTRDGTMTPGGVTLVRADPAVLQQCADFPVERAPRPIVLMGDSRIRVQGFTTDNAKIALMQGKLALETTLPAGPSTVEVNLTDGTFTLPAISAEQAYDVIVAAGDPGAVSDVSPAPLRITKIALGTAEFRTDRGRLTLPAWLFTAAESTQPLAVPMLAEAAFWRPGEPNLGEPGAASIAADGMTLTVQLMKTPDPCPGMPTEQFEAEVAESTTAVAIGLRLVESSPAATPGRRQGGCLDDLVYRTQPYTVRLARPLGNRVLVGRDGASAVTKG</sequence>
<accession>A0A8J3KZ49</accession>
<feature type="chain" id="PRO_5035144577" description="Lipoprotein" evidence="1">
    <location>
        <begin position="27"/>
        <end position="299"/>
    </location>
</feature>
<dbReference type="EMBL" id="BONI01000016">
    <property type="protein sequence ID" value="GIG05706.1"/>
    <property type="molecule type" value="Genomic_DNA"/>
</dbReference>